<evidence type="ECO:0000313" key="1">
    <source>
        <dbReference type="EMBL" id="RHN51889.1"/>
    </source>
</evidence>
<sequence>MHWNSLKRRAVVSVKKEAPMNFLTNSQEERSTPRPTYVLVYWSVGG</sequence>
<organism evidence="1">
    <name type="scientific">Medicago truncatula</name>
    <name type="common">Barrel medic</name>
    <name type="synonym">Medicago tribuloides</name>
    <dbReference type="NCBI Taxonomy" id="3880"/>
    <lineage>
        <taxon>Eukaryota</taxon>
        <taxon>Viridiplantae</taxon>
        <taxon>Streptophyta</taxon>
        <taxon>Embryophyta</taxon>
        <taxon>Tracheophyta</taxon>
        <taxon>Spermatophyta</taxon>
        <taxon>Magnoliopsida</taxon>
        <taxon>eudicotyledons</taxon>
        <taxon>Gunneridae</taxon>
        <taxon>Pentapetalae</taxon>
        <taxon>rosids</taxon>
        <taxon>fabids</taxon>
        <taxon>Fabales</taxon>
        <taxon>Fabaceae</taxon>
        <taxon>Papilionoideae</taxon>
        <taxon>50 kb inversion clade</taxon>
        <taxon>NPAAA clade</taxon>
        <taxon>Hologalegina</taxon>
        <taxon>IRL clade</taxon>
        <taxon>Trifolieae</taxon>
        <taxon>Medicago</taxon>
    </lineage>
</organism>
<name>A0A396HEZ7_MEDTR</name>
<proteinExistence type="predicted"/>
<comment type="caution">
    <text evidence="1">The sequence shown here is derived from an EMBL/GenBank/DDBJ whole genome shotgun (WGS) entry which is preliminary data.</text>
</comment>
<dbReference type="Gramene" id="rna36448">
    <property type="protein sequence ID" value="RHN51889.1"/>
    <property type="gene ID" value="gene36448"/>
</dbReference>
<dbReference type="EMBL" id="PSQE01000006">
    <property type="protein sequence ID" value="RHN51889.1"/>
    <property type="molecule type" value="Genomic_DNA"/>
</dbReference>
<dbReference type="AlphaFoldDB" id="A0A396HEZ7"/>
<gene>
    <name evidence="1" type="ORF">MtrunA17_Chr6g0474161</name>
</gene>
<protein>
    <submittedName>
        <fullName evidence="1">Uncharacterized protein</fullName>
    </submittedName>
</protein>
<reference evidence="1" key="1">
    <citation type="journal article" date="2018" name="Nat. Plants">
        <title>Whole-genome landscape of Medicago truncatula symbiotic genes.</title>
        <authorList>
            <person name="Pecrix Y."/>
            <person name="Gamas P."/>
            <person name="Carrere S."/>
        </authorList>
    </citation>
    <scope>NUCLEOTIDE SEQUENCE</scope>
    <source>
        <tissue evidence="1">Leaves</tissue>
    </source>
</reference>
<accession>A0A396HEZ7</accession>
<dbReference type="Proteomes" id="UP000265566">
    <property type="component" value="Chromosome 6"/>
</dbReference>